<accession>A0A4D9CY59</accession>
<dbReference type="EMBL" id="SDOX01000128">
    <property type="protein sequence ID" value="TFJ81449.1"/>
    <property type="molecule type" value="Genomic_DNA"/>
</dbReference>
<comment type="caution">
    <text evidence="3">The sequence shown here is derived from an EMBL/GenBank/DDBJ whole genome shotgun (WGS) entry which is preliminary data.</text>
</comment>
<protein>
    <recommendedName>
        <fullName evidence="2">WRKY19-like zinc finger domain-containing protein</fullName>
    </recommendedName>
</protein>
<dbReference type="InterPro" id="IPR056866">
    <property type="entry name" value="Znf_WRKY19"/>
</dbReference>
<dbReference type="PANTHER" id="PTHR31827:SF1">
    <property type="entry name" value="EMB|CAB89363.1"/>
    <property type="match status" value="1"/>
</dbReference>
<feature type="region of interest" description="Disordered" evidence="1">
    <location>
        <begin position="587"/>
        <end position="617"/>
    </location>
</feature>
<feature type="compositionally biased region" description="Basic and acidic residues" evidence="1">
    <location>
        <begin position="109"/>
        <end position="129"/>
    </location>
</feature>
<sequence>MHCDRVEMDVFPSSLGGRAPKPHALDDSTFFTPLHPPPDLTRSQHQHPHATEVNPSTSGLSDPLYDTEEPNLCPGVAMLAYPPESESRDESSNGYLPWRLGDGGGVLEGKGKPAENREGGATDRSREEEGPVEGNGGGGDAWGGTGSDDVGYAKQGASDGSQDPAPPSYMPTGGYLPAHGPSNPFPRVHAAQKGPGSGPPQGASPPRAPEPPSLPPSGPALPPARPVERENYTPSAPLASPSYPLPPSQPPRPPPPSSSPPPPPLAPLNHVFPAPPGPYDLSYLDSHPNSGLEVEEVEQEVLSSFDATAPGRTPVPAPTPGPGLSPSSSSSSLSSLSLAGTNISALPPPLALPPPQPPAAATAPEVAVRKRGRPRGSGLLRQNAEKWLKPDKGRGREDGAGTGKGGEGSEVLPAGGSSPSGLKIKPRRRVRNNRKKRLCQVVGCGKLDKGRGYCKGHGGGTRCQAGQCPKSARGSSGLCIEHGGGPRCAWGGGNVCLKSARTVGGFCKAHGGGVQCQRPGCGRLVRGAGVLCGQHGGKREGGREGLGGHAWEQGAGVGGGAREDLSLTSGYPVGDFWDTGPRLSVPGSDDKPPFLGPAHPRLLPDYPPRTQNASGHCVFPPPFPPFPPPCPPPPLLTGP</sequence>
<organism evidence="3 4">
    <name type="scientific">Nannochloropsis salina CCMP1776</name>
    <dbReference type="NCBI Taxonomy" id="1027361"/>
    <lineage>
        <taxon>Eukaryota</taxon>
        <taxon>Sar</taxon>
        <taxon>Stramenopiles</taxon>
        <taxon>Ochrophyta</taxon>
        <taxon>Eustigmatophyceae</taxon>
        <taxon>Eustigmatales</taxon>
        <taxon>Monodopsidaceae</taxon>
        <taxon>Microchloropsis</taxon>
        <taxon>Microchloropsis salina</taxon>
    </lineage>
</organism>
<dbReference type="AlphaFoldDB" id="A0A4D9CY59"/>
<feature type="compositionally biased region" description="Pro residues" evidence="1">
    <location>
        <begin position="346"/>
        <end position="358"/>
    </location>
</feature>
<feature type="compositionally biased region" description="Pro residues" evidence="1">
    <location>
        <begin position="313"/>
        <end position="323"/>
    </location>
</feature>
<evidence type="ECO:0000256" key="1">
    <source>
        <dbReference type="SAM" id="MobiDB-lite"/>
    </source>
</evidence>
<feature type="region of interest" description="Disordered" evidence="1">
    <location>
        <begin position="1"/>
        <end position="430"/>
    </location>
</feature>
<keyword evidence="4" id="KW-1185">Reference proteome</keyword>
<dbReference type="OrthoDB" id="77038at2759"/>
<name>A0A4D9CY59_9STRA</name>
<dbReference type="Pfam" id="PF24906">
    <property type="entry name" value="Zf_WRKY19"/>
    <property type="match status" value="1"/>
</dbReference>
<reference evidence="3 4" key="1">
    <citation type="submission" date="2019-01" db="EMBL/GenBank/DDBJ databases">
        <title>Nuclear Genome Assembly of the Microalgal Biofuel strain Nannochloropsis salina CCMP1776.</title>
        <authorList>
            <person name="Hovde B."/>
        </authorList>
    </citation>
    <scope>NUCLEOTIDE SEQUENCE [LARGE SCALE GENOMIC DNA]</scope>
    <source>
        <strain evidence="3 4">CCMP1776</strain>
    </source>
</reference>
<feature type="compositionally biased region" description="Low complexity" evidence="1">
    <location>
        <begin position="324"/>
        <end position="341"/>
    </location>
</feature>
<feature type="compositionally biased region" description="Basic and acidic residues" evidence="1">
    <location>
        <begin position="383"/>
        <end position="399"/>
    </location>
</feature>
<feature type="compositionally biased region" description="Pro residues" evidence="1">
    <location>
        <begin position="243"/>
        <end position="266"/>
    </location>
</feature>
<gene>
    <name evidence="3" type="ORF">NSK_007410</name>
</gene>
<dbReference type="PANTHER" id="PTHR31827">
    <property type="entry name" value="EMB|CAB89363.1"/>
    <property type="match status" value="1"/>
</dbReference>
<feature type="compositionally biased region" description="Gly residues" evidence="1">
    <location>
        <begin position="133"/>
        <end position="146"/>
    </location>
</feature>
<evidence type="ECO:0000259" key="2">
    <source>
        <dbReference type="Pfam" id="PF24906"/>
    </source>
</evidence>
<evidence type="ECO:0000313" key="3">
    <source>
        <dbReference type="EMBL" id="TFJ81449.1"/>
    </source>
</evidence>
<feature type="compositionally biased region" description="Pro residues" evidence="1">
    <location>
        <begin position="202"/>
        <end position="225"/>
    </location>
</feature>
<feature type="domain" description="WRKY19-like zinc finger" evidence="2">
    <location>
        <begin position="460"/>
        <end position="484"/>
    </location>
</feature>
<proteinExistence type="predicted"/>
<dbReference type="Proteomes" id="UP000355283">
    <property type="component" value="Unassembled WGS sequence"/>
</dbReference>
<evidence type="ECO:0000313" key="4">
    <source>
        <dbReference type="Proteomes" id="UP000355283"/>
    </source>
</evidence>